<dbReference type="Proteomes" id="UP000220102">
    <property type="component" value="Unassembled WGS sequence"/>
</dbReference>
<dbReference type="Pfam" id="PF00501">
    <property type="entry name" value="AMP-binding"/>
    <property type="match status" value="1"/>
</dbReference>
<keyword evidence="8" id="KW-1185">Reference proteome</keyword>
<evidence type="ECO:0000256" key="1">
    <source>
        <dbReference type="ARBA" id="ARBA00006432"/>
    </source>
</evidence>
<proteinExistence type="inferred from homology"/>
<evidence type="ECO:0000313" key="7">
    <source>
        <dbReference type="EMBL" id="PEN12845.1"/>
    </source>
</evidence>
<reference evidence="7 8" key="1">
    <citation type="submission" date="2017-10" db="EMBL/GenBank/DDBJ databases">
        <title>Draft genome of Longibacter Salinarum.</title>
        <authorList>
            <person name="Goh K.M."/>
            <person name="Shamsir M.S."/>
            <person name="Lim S.W."/>
        </authorList>
    </citation>
    <scope>NUCLEOTIDE SEQUENCE [LARGE SCALE GENOMIC DNA]</scope>
    <source>
        <strain evidence="7 8">KCTC 52045</strain>
    </source>
</reference>
<dbReference type="InterPro" id="IPR025110">
    <property type="entry name" value="AMP-bd_C"/>
</dbReference>
<feature type="domain" description="AMP-dependent synthetase/ligase" evidence="5">
    <location>
        <begin position="28"/>
        <end position="382"/>
    </location>
</feature>
<comment type="similarity">
    <text evidence="1">Belongs to the ATP-dependent AMP-binding enzyme family.</text>
</comment>
<keyword evidence="2 7" id="KW-0436">Ligase</keyword>
<dbReference type="PANTHER" id="PTHR24096:SF149">
    <property type="entry name" value="AMP-BINDING DOMAIN-CONTAINING PROTEIN-RELATED"/>
    <property type="match status" value="1"/>
</dbReference>
<dbReference type="GO" id="GO:0005524">
    <property type="term" value="F:ATP binding"/>
    <property type="evidence" value="ECO:0007669"/>
    <property type="project" value="UniProtKB-KW"/>
</dbReference>
<dbReference type="PROSITE" id="PS00455">
    <property type="entry name" value="AMP_BINDING"/>
    <property type="match status" value="1"/>
</dbReference>
<gene>
    <name evidence="7" type="ORF">CRI94_12635</name>
</gene>
<organism evidence="7 8">
    <name type="scientific">Longibacter salinarum</name>
    <dbReference type="NCBI Taxonomy" id="1850348"/>
    <lineage>
        <taxon>Bacteria</taxon>
        <taxon>Pseudomonadati</taxon>
        <taxon>Rhodothermota</taxon>
        <taxon>Rhodothermia</taxon>
        <taxon>Rhodothermales</taxon>
        <taxon>Salisaetaceae</taxon>
        <taxon>Longibacter</taxon>
    </lineage>
</organism>
<evidence type="ECO:0000313" key="8">
    <source>
        <dbReference type="Proteomes" id="UP000220102"/>
    </source>
</evidence>
<keyword evidence="3" id="KW-0547">Nucleotide-binding</keyword>
<dbReference type="InterPro" id="IPR042099">
    <property type="entry name" value="ANL_N_sf"/>
</dbReference>
<dbReference type="PANTHER" id="PTHR24096">
    <property type="entry name" value="LONG-CHAIN-FATTY-ACID--COA LIGASE"/>
    <property type="match status" value="1"/>
</dbReference>
<protein>
    <submittedName>
        <fullName evidence="7">4-coumarate--CoA ligase family protein</fullName>
    </submittedName>
</protein>
<comment type="caution">
    <text evidence="7">The sequence shown here is derived from an EMBL/GenBank/DDBJ whole genome shotgun (WGS) entry which is preliminary data.</text>
</comment>
<accession>A0A2A8CVV6</accession>
<evidence type="ECO:0000259" key="6">
    <source>
        <dbReference type="Pfam" id="PF13193"/>
    </source>
</evidence>
<keyword evidence="4" id="KW-0067">ATP-binding</keyword>
<dbReference type="InterPro" id="IPR020845">
    <property type="entry name" value="AMP-binding_CS"/>
</dbReference>
<evidence type="ECO:0000259" key="5">
    <source>
        <dbReference type="Pfam" id="PF00501"/>
    </source>
</evidence>
<evidence type="ECO:0000256" key="3">
    <source>
        <dbReference type="ARBA" id="ARBA00022741"/>
    </source>
</evidence>
<dbReference type="SUPFAM" id="SSF56801">
    <property type="entry name" value="Acetyl-CoA synthetase-like"/>
    <property type="match status" value="1"/>
</dbReference>
<dbReference type="CDD" id="cd05904">
    <property type="entry name" value="4CL"/>
    <property type="match status" value="1"/>
</dbReference>
<dbReference type="Pfam" id="PF13193">
    <property type="entry name" value="AMP-binding_C"/>
    <property type="match status" value="1"/>
</dbReference>
<dbReference type="InterPro" id="IPR045851">
    <property type="entry name" value="AMP-bd_C_sf"/>
</dbReference>
<dbReference type="FunFam" id="3.30.300.30:FF:000007">
    <property type="entry name" value="4-coumarate--CoA ligase 2"/>
    <property type="match status" value="1"/>
</dbReference>
<sequence>MPYTSPYADVEIPNVSLPEYVMSGFEDRRQQPALIDGPSGRTISFGELGGAIKAFAAGLAERDFGRGDVFAIYMPNVPEYAIAFFGILRAGGVVTTLNPLYTANEAQHQLEDAGARFLLTVPPFLDKAKEAADASGIEEVFVLGEAEGATPFSSLMRQDSPAPELDIDPSDDVAALPYSSGTTGLPKGVMLTHRNLVANVCQCVPIEGIQPEERTVGILPFYHIYGMTVILSMALRQGATVITMPKFEMEPFCGLVQEHKIKSAYLVPPIILGLAKQPVIDNYDLSSLDYITSGAAPLPVSVAENCAERIGCMVKQGYGMTETSPVTHLVPRDATDTPIDSVGHVVPNTEFRVVDVAGESDVDPGEKGELWIRGPQVMKGYHNNKAATDDTIDRDGWLHTGDVAVVDEDEYVYIVDRVKELIKYKGYQVAPAELEEVLQSHDDVADAAVIPSPDEEAGEVPKAFIVRKQHARDLTAEDIMTFVASQVAPYKKVRLVEFVDEIPKTASGKILRRDLVKQERERANA</sequence>
<name>A0A2A8CVV6_9BACT</name>
<feature type="domain" description="AMP-binding enzyme C-terminal" evidence="6">
    <location>
        <begin position="433"/>
        <end position="509"/>
    </location>
</feature>
<dbReference type="Gene3D" id="3.30.300.30">
    <property type="match status" value="1"/>
</dbReference>
<dbReference type="OrthoDB" id="9778383at2"/>
<dbReference type="EMBL" id="PDEQ01000006">
    <property type="protein sequence ID" value="PEN12845.1"/>
    <property type="molecule type" value="Genomic_DNA"/>
</dbReference>
<evidence type="ECO:0000256" key="4">
    <source>
        <dbReference type="ARBA" id="ARBA00022840"/>
    </source>
</evidence>
<dbReference type="Gene3D" id="3.40.50.12780">
    <property type="entry name" value="N-terminal domain of ligase-like"/>
    <property type="match status" value="1"/>
</dbReference>
<dbReference type="RefSeq" id="WP_098076273.1">
    <property type="nucleotide sequence ID" value="NZ_PDEQ01000006.1"/>
</dbReference>
<dbReference type="FunFam" id="3.40.50.12780:FF:000003">
    <property type="entry name" value="Long-chain-fatty-acid--CoA ligase FadD"/>
    <property type="match status" value="1"/>
</dbReference>
<dbReference type="InterPro" id="IPR000873">
    <property type="entry name" value="AMP-dep_synth/lig_dom"/>
</dbReference>
<dbReference type="GO" id="GO:0016405">
    <property type="term" value="F:CoA-ligase activity"/>
    <property type="evidence" value="ECO:0007669"/>
    <property type="project" value="TreeGrafter"/>
</dbReference>
<dbReference type="AlphaFoldDB" id="A0A2A8CVV6"/>
<evidence type="ECO:0000256" key="2">
    <source>
        <dbReference type="ARBA" id="ARBA00022598"/>
    </source>
</evidence>